<keyword evidence="5 6" id="KW-0408">Iron</keyword>
<reference evidence="7 8" key="1">
    <citation type="submission" date="2018-06" db="EMBL/GenBank/DDBJ databases">
        <title>Complete Genomes of Monosporascus.</title>
        <authorList>
            <person name="Robinson A.J."/>
            <person name="Natvig D.O."/>
        </authorList>
    </citation>
    <scope>NUCLEOTIDE SEQUENCE [LARGE SCALE GENOMIC DNA]</scope>
    <source>
        <strain evidence="7 8">CBS 609.92</strain>
    </source>
</reference>
<evidence type="ECO:0000256" key="2">
    <source>
        <dbReference type="ARBA" id="ARBA00010617"/>
    </source>
</evidence>
<accession>A0ABY0HEB0</accession>
<dbReference type="PRINTS" id="PR00385">
    <property type="entry name" value="P450"/>
</dbReference>
<evidence type="ECO:0000313" key="7">
    <source>
        <dbReference type="EMBL" id="RYO91516.1"/>
    </source>
</evidence>
<dbReference type="InterPro" id="IPR002401">
    <property type="entry name" value="Cyt_P450_E_grp-I"/>
</dbReference>
<keyword evidence="4 6" id="KW-0479">Metal-binding</keyword>
<sequence length="411" mass="46148">MEKSPIFIGAVSPMGGQTGISLADNTNHSRQRRALAYPFSNTALLQQEPIIQLHVDKLVASMRAFAAEGKSVDFSSWYTYTTFDLIGDLAFAEPFGCLDQGSATEWSTSVINVFKSASWDQAIRRVTGVDSWLRALLVKLLIPAPAADWRRVHFQNSQAKTLARLADGMERDHKDLIFHILKNAESRKGLTQAEIIMNMVLLVSAGTETTASLLTGWTLFICTNPRVYERLVAEVRGAFVSDRDIKWETVKDRVPYLDATINEALRLFSPAVTNQQRIVPPGGATIDGHYVPAGMTAGVAPWVACHSPLNFRDPDSFVPERWLTDKDKRYVNDRLNASQPFSVGPRGCIGKNLAFFEMRLIMSQLLYNFDMVLDGARDDVLRSWDMSKMKVFQTWVKPRLWIQLTEVKRSG</sequence>
<evidence type="ECO:0000313" key="8">
    <source>
        <dbReference type="Proteomes" id="UP000294003"/>
    </source>
</evidence>
<dbReference type="EMBL" id="QJNS01000040">
    <property type="protein sequence ID" value="RYO91516.1"/>
    <property type="molecule type" value="Genomic_DNA"/>
</dbReference>
<evidence type="ECO:0000256" key="3">
    <source>
        <dbReference type="ARBA" id="ARBA00022617"/>
    </source>
</evidence>
<keyword evidence="3 6" id="KW-0349">Heme</keyword>
<name>A0ABY0HEB0_9PEZI</name>
<keyword evidence="8" id="KW-1185">Reference proteome</keyword>
<protein>
    <recommendedName>
        <fullName evidence="9">Ig-like domain-containing protein</fullName>
    </recommendedName>
</protein>
<keyword evidence="6" id="KW-0560">Oxidoreductase</keyword>
<keyword evidence="6" id="KW-0503">Monooxygenase</keyword>
<dbReference type="InterPro" id="IPR001128">
    <property type="entry name" value="Cyt_P450"/>
</dbReference>
<comment type="cofactor">
    <cofactor evidence="1">
        <name>heme</name>
        <dbReference type="ChEBI" id="CHEBI:30413"/>
    </cofactor>
</comment>
<dbReference type="PANTHER" id="PTHR24305">
    <property type="entry name" value="CYTOCHROME P450"/>
    <property type="match status" value="1"/>
</dbReference>
<evidence type="ECO:0000256" key="6">
    <source>
        <dbReference type="RuleBase" id="RU000461"/>
    </source>
</evidence>
<dbReference type="InterPro" id="IPR050121">
    <property type="entry name" value="Cytochrome_P450_monoxygenase"/>
</dbReference>
<dbReference type="CDD" id="cd11058">
    <property type="entry name" value="CYP60B-like"/>
    <property type="match status" value="1"/>
</dbReference>
<organism evidence="7 8">
    <name type="scientific">Monosporascus cannonballus</name>
    <dbReference type="NCBI Taxonomy" id="155416"/>
    <lineage>
        <taxon>Eukaryota</taxon>
        <taxon>Fungi</taxon>
        <taxon>Dikarya</taxon>
        <taxon>Ascomycota</taxon>
        <taxon>Pezizomycotina</taxon>
        <taxon>Sordariomycetes</taxon>
        <taxon>Xylariomycetidae</taxon>
        <taxon>Xylariales</taxon>
        <taxon>Xylariales incertae sedis</taxon>
        <taxon>Monosporascus</taxon>
    </lineage>
</organism>
<comment type="similarity">
    <text evidence="2 6">Belongs to the cytochrome P450 family.</text>
</comment>
<dbReference type="SUPFAM" id="SSF48264">
    <property type="entry name" value="Cytochrome P450"/>
    <property type="match status" value="1"/>
</dbReference>
<evidence type="ECO:0000256" key="4">
    <source>
        <dbReference type="ARBA" id="ARBA00022723"/>
    </source>
</evidence>
<dbReference type="InterPro" id="IPR036396">
    <property type="entry name" value="Cyt_P450_sf"/>
</dbReference>
<gene>
    <name evidence="7" type="ORF">DL762_002130</name>
</gene>
<evidence type="ECO:0008006" key="9">
    <source>
        <dbReference type="Google" id="ProtNLM"/>
    </source>
</evidence>
<dbReference type="InterPro" id="IPR017972">
    <property type="entry name" value="Cyt_P450_CS"/>
</dbReference>
<evidence type="ECO:0000256" key="5">
    <source>
        <dbReference type="ARBA" id="ARBA00023004"/>
    </source>
</evidence>
<dbReference type="Gene3D" id="1.10.630.10">
    <property type="entry name" value="Cytochrome P450"/>
    <property type="match status" value="1"/>
</dbReference>
<dbReference type="PRINTS" id="PR00463">
    <property type="entry name" value="EP450I"/>
</dbReference>
<proteinExistence type="inferred from homology"/>
<dbReference type="PROSITE" id="PS00086">
    <property type="entry name" value="CYTOCHROME_P450"/>
    <property type="match status" value="1"/>
</dbReference>
<comment type="caution">
    <text evidence="7">The sequence shown here is derived from an EMBL/GenBank/DDBJ whole genome shotgun (WGS) entry which is preliminary data.</text>
</comment>
<dbReference type="Proteomes" id="UP000294003">
    <property type="component" value="Unassembled WGS sequence"/>
</dbReference>
<dbReference type="Pfam" id="PF00067">
    <property type="entry name" value="p450"/>
    <property type="match status" value="1"/>
</dbReference>
<evidence type="ECO:0000256" key="1">
    <source>
        <dbReference type="ARBA" id="ARBA00001971"/>
    </source>
</evidence>
<dbReference type="PANTHER" id="PTHR24305:SF210">
    <property type="entry name" value="CYTOCHROME P450 MONOOXYGENASE ASQL-RELATED"/>
    <property type="match status" value="1"/>
</dbReference>